<proteinExistence type="predicted"/>
<dbReference type="CDD" id="cd02440">
    <property type="entry name" value="AdoMet_MTases"/>
    <property type="match status" value="1"/>
</dbReference>
<feature type="domain" description="Methyltransferase" evidence="1">
    <location>
        <begin position="42"/>
        <end position="134"/>
    </location>
</feature>
<dbReference type="Gene3D" id="3.40.50.150">
    <property type="entry name" value="Vaccinia Virus protein VP39"/>
    <property type="match status" value="1"/>
</dbReference>
<dbReference type="SUPFAM" id="SSF53335">
    <property type="entry name" value="S-adenosyl-L-methionine-dependent methyltransferases"/>
    <property type="match status" value="1"/>
</dbReference>
<organism evidence="2 3">
    <name type="scientific">Nocardia vulneris</name>
    <dbReference type="NCBI Taxonomy" id="1141657"/>
    <lineage>
        <taxon>Bacteria</taxon>
        <taxon>Bacillati</taxon>
        <taxon>Actinomycetota</taxon>
        <taxon>Actinomycetes</taxon>
        <taxon>Mycobacteriales</taxon>
        <taxon>Nocardiaceae</taxon>
        <taxon>Nocardia</taxon>
    </lineage>
</organism>
<dbReference type="Proteomes" id="UP000031364">
    <property type="component" value="Unassembled WGS sequence"/>
</dbReference>
<dbReference type="Pfam" id="PF13649">
    <property type="entry name" value="Methyltransf_25"/>
    <property type="match status" value="1"/>
</dbReference>
<dbReference type="InterPro" id="IPR029063">
    <property type="entry name" value="SAM-dependent_MTases_sf"/>
</dbReference>
<accession>A0ABR4ZN36</accession>
<evidence type="ECO:0000259" key="1">
    <source>
        <dbReference type="Pfam" id="PF13649"/>
    </source>
</evidence>
<evidence type="ECO:0000313" key="2">
    <source>
        <dbReference type="EMBL" id="KIA66821.1"/>
    </source>
</evidence>
<name>A0ABR4ZN36_9NOCA</name>
<dbReference type="RefSeq" id="WP_043663527.1">
    <property type="nucleotide sequence ID" value="NZ_BDCI01000004.1"/>
</dbReference>
<evidence type="ECO:0000313" key="3">
    <source>
        <dbReference type="Proteomes" id="UP000031364"/>
    </source>
</evidence>
<comment type="caution">
    <text evidence="2">The sequence shown here is derived from an EMBL/GenBank/DDBJ whole genome shotgun (WGS) entry which is preliminary data.</text>
</comment>
<sequence>MDWVQPFFETAPLWWGPQTVQEKDFQRADAIARLGGPGVRRVLELGAGSGLTAAVTADRGYSVVAVELSATRARQAAELVEGRDLRVVEGDFYTVELEGPFDCVVYWNGFGIGTDAEQRTLLRRVSGEWLAPGGRMIVDVFSPWKWARIAGELEYDTYTIDLANSNDYDPVASRFNDRWWPTGREAEALDQFGRCYTPADLLLLLEGTGLTAERMELDGVEILADQRYSAKHPLWEAWEYRAVLRQSVPADGLE</sequence>
<protein>
    <recommendedName>
        <fullName evidence="1">Methyltransferase domain-containing protein</fullName>
    </recommendedName>
</protein>
<keyword evidence="3" id="KW-1185">Reference proteome</keyword>
<reference evidence="2 3" key="1">
    <citation type="journal article" date="2014" name="Int. J. Syst. Evol. Microbiol.">
        <title>Nocardia vulneris sp. nov., isolated from wounds of human patients in North America.</title>
        <authorList>
            <person name="Lasker B.A."/>
            <person name="Bell M."/>
            <person name="Klenk H.P."/>
            <person name="Sproer C."/>
            <person name="Schumann C."/>
            <person name="Schumann P."/>
            <person name="Brown J.M."/>
        </authorList>
    </citation>
    <scope>NUCLEOTIDE SEQUENCE [LARGE SCALE GENOMIC DNA]</scope>
    <source>
        <strain evidence="2 3">W9851</strain>
    </source>
</reference>
<dbReference type="InterPro" id="IPR041698">
    <property type="entry name" value="Methyltransf_25"/>
</dbReference>
<dbReference type="EMBL" id="JNFP01000001">
    <property type="protein sequence ID" value="KIA66821.1"/>
    <property type="molecule type" value="Genomic_DNA"/>
</dbReference>
<gene>
    <name evidence="2" type="ORF">FG87_01580</name>
</gene>